<evidence type="ECO:0000313" key="3">
    <source>
        <dbReference type="Proteomes" id="UP000266841"/>
    </source>
</evidence>
<dbReference type="Pfam" id="PF00849">
    <property type="entry name" value="PseudoU_synth_2"/>
    <property type="match status" value="1"/>
</dbReference>
<dbReference type="GO" id="GO:0009982">
    <property type="term" value="F:pseudouridine synthase activity"/>
    <property type="evidence" value="ECO:0007669"/>
    <property type="project" value="InterPro"/>
</dbReference>
<reference evidence="2 3" key="1">
    <citation type="journal article" date="2012" name="Genome Biol.">
        <title>Genome and low-iron response of an oceanic diatom adapted to chronic iron limitation.</title>
        <authorList>
            <person name="Lommer M."/>
            <person name="Specht M."/>
            <person name="Roy A.S."/>
            <person name="Kraemer L."/>
            <person name="Andreson R."/>
            <person name="Gutowska M.A."/>
            <person name="Wolf J."/>
            <person name="Bergner S.V."/>
            <person name="Schilhabel M.B."/>
            <person name="Klostermeier U.C."/>
            <person name="Beiko R.G."/>
            <person name="Rosenstiel P."/>
            <person name="Hippler M."/>
            <person name="Laroche J."/>
        </authorList>
    </citation>
    <scope>NUCLEOTIDE SEQUENCE [LARGE SCALE GENOMIC DNA]</scope>
    <source>
        <strain evidence="2 3">CCMP1005</strain>
    </source>
</reference>
<dbReference type="eggNOG" id="KOG1919">
    <property type="taxonomic scope" value="Eukaryota"/>
</dbReference>
<evidence type="ECO:0000313" key="2">
    <source>
        <dbReference type="EMBL" id="EJK73576.1"/>
    </source>
</evidence>
<gene>
    <name evidence="2" type="ORF">THAOC_04791</name>
</gene>
<name>K0TIF4_THAOC</name>
<dbReference type="InterPro" id="IPR006145">
    <property type="entry name" value="PsdUridine_synth_RsuA/RluA"/>
</dbReference>
<dbReference type="InterPro" id="IPR036361">
    <property type="entry name" value="SAP_dom_sf"/>
</dbReference>
<dbReference type="Gene3D" id="3.30.2350.10">
    <property type="entry name" value="Pseudouridine synthase"/>
    <property type="match status" value="1"/>
</dbReference>
<feature type="domain" description="SAP" evidence="1">
    <location>
        <begin position="123"/>
        <end position="157"/>
    </location>
</feature>
<dbReference type="PROSITE" id="PS50800">
    <property type="entry name" value="SAP"/>
    <property type="match status" value="2"/>
</dbReference>
<comment type="caution">
    <text evidence="2">The sequence shown here is derived from an EMBL/GenBank/DDBJ whole genome shotgun (WGS) entry which is preliminary data.</text>
</comment>
<dbReference type="InterPro" id="IPR020103">
    <property type="entry name" value="PsdUridine_synth_cat_dom_sf"/>
</dbReference>
<dbReference type="GO" id="GO:0000455">
    <property type="term" value="P:enzyme-directed rRNA pseudouridine synthesis"/>
    <property type="evidence" value="ECO:0007669"/>
    <property type="project" value="TreeGrafter"/>
</dbReference>
<dbReference type="AlphaFoldDB" id="K0TIF4"/>
<dbReference type="SUPFAM" id="SSF55120">
    <property type="entry name" value="Pseudouridine synthase"/>
    <property type="match status" value="1"/>
</dbReference>
<dbReference type="EMBL" id="AGNL01004386">
    <property type="protein sequence ID" value="EJK73576.1"/>
    <property type="molecule type" value="Genomic_DNA"/>
</dbReference>
<proteinExistence type="predicted"/>
<organism evidence="2 3">
    <name type="scientific">Thalassiosira oceanica</name>
    <name type="common">Marine diatom</name>
    <dbReference type="NCBI Taxonomy" id="159749"/>
    <lineage>
        <taxon>Eukaryota</taxon>
        <taxon>Sar</taxon>
        <taxon>Stramenopiles</taxon>
        <taxon>Ochrophyta</taxon>
        <taxon>Bacillariophyta</taxon>
        <taxon>Coscinodiscophyceae</taxon>
        <taxon>Thalassiosirophycidae</taxon>
        <taxon>Thalassiosirales</taxon>
        <taxon>Thalassiosiraceae</taxon>
        <taxon>Thalassiosira</taxon>
    </lineage>
</organism>
<dbReference type="OrthoDB" id="38097at2759"/>
<accession>K0TIF4</accession>
<sequence>MRGLHPLVCVSCIATAGAFTRSNIQAMDERHCFRVALRASPPQDEEIGVGTLISQAYSILTVDQLRDLLRKNGAKVSGNKRELVDRLEGQMMQLQHESPNIVRPNKISRRLSNADQHFLFQKYMQMTLNELKDMLRERSLKVSGRKKELVHRLMTGELAAFSDSRAESNLEWVMLASQTMTFASDDDTDAIARTDIEMPFLSGIMFVNKPPGWATLPTKQQLDDPNNATYPCLSDSVKKWLGVSKDGQEMMKRALDDEQRFFSFYSSQLDEKQRKKWDRKAEKMQEKLETFEPRPCHRLDIDTSGIVCVALTPYALRSCNMLFERKSLGGADDSPSSVGVQKRYVAIVDGELDEEQGLVEYPIGKVFVDTHNEWACEVSGSEGAAFIRPGEPAREFVPESLRDASTSYQVRDKLDGRRTKVELMPHTGRGHQLRLHMAALGHPISNDAMHCERNKEPDKDLNNGKLCLHAERLLMDCWVPSDGVFQLSRVAVDSPPTF</sequence>
<dbReference type="Proteomes" id="UP000266841">
    <property type="component" value="Unassembled WGS sequence"/>
</dbReference>
<dbReference type="GO" id="GO:0003723">
    <property type="term" value="F:RNA binding"/>
    <property type="evidence" value="ECO:0007669"/>
    <property type="project" value="InterPro"/>
</dbReference>
<protein>
    <recommendedName>
        <fullName evidence="1">SAP domain-containing protein</fullName>
    </recommendedName>
</protein>
<dbReference type="InterPro" id="IPR003034">
    <property type="entry name" value="SAP_dom"/>
</dbReference>
<dbReference type="SUPFAM" id="SSF68906">
    <property type="entry name" value="SAP domain"/>
    <property type="match status" value="2"/>
</dbReference>
<dbReference type="SMART" id="SM00513">
    <property type="entry name" value="SAP"/>
    <property type="match status" value="2"/>
</dbReference>
<keyword evidence="3" id="KW-1185">Reference proteome</keyword>
<dbReference type="PANTHER" id="PTHR21600:SF89">
    <property type="entry name" value="RIBOSOMAL LARGE SUBUNIT PSEUDOURIDINE SYNTHASE A"/>
    <property type="match status" value="1"/>
</dbReference>
<evidence type="ECO:0000259" key="1">
    <source>
        <dbReference type="PROSITE" id="PS50800"/>
    </source>
</evidence>
<dbReference type="InterPro" id="IPR050188">
    <property type="entry name" value="RluA_PseudoU_synthase"/>
</dbReference>
<dbReference type="Gene3D" id="1.10.720.30">
    <property type="entry name" value="SAP domain"/>
    <property type="match status" value="2"/>
</dbReference>
<dbReference type="CDD" id="cd02869">
    <property type="entry name" value="PseudoU_synth_RluA_like"/>
    <property type="match status" value="1"/>
</dbReference>
<dbReference type="Pfam" id="PF02037">
    <property type="entry name" value="SAP"/>
    <property type="match status" value="2"/>
</dbReference>
<feature type="domain" description="SAP" evidence="1">
    <location>
        <begin position="57"/>
        <end position="91"/>
    </location>
</feature>
<dbReference type="PANTHER" id="PTHR21600">
    <property type="entry name" value="MITOCHONDRIAL RNA PSEUDOURIDINE SYNTHASE"/>
    <property type="match status" value="1"/>
</dbReference>